<proteinExistence type="predicted"/>
<sequence>MIKKILATLMSCFVLVALIVIFYWRDTQYQPESTDLINYFIFLPIVITVVLLSPWFVYSVYQHRKKKKQQASSQQDERSDQKVDAEQVNQSSQWIALNVFAASAYHSFGENDAIVEGIKQFTSAQLDTALLNFQGLPILSYRVADLDQQLEHDEESEQAFLSIRQQRITALLQHQIEQNTEFLMRVSQHLKASSLFYESQNLYEYRMHPAWTDPTHDSEEDLEPQQVQQVYRIDKLNLHILLSEDLLHTWNEHDCNEYIQTIFYDLEIIPQKLHIEYHFVSSESSDQYLLELFDRIQKQPHEISWLIAVDSEIDQDVIDEKSWSAKVYIPAEFISSCFVAHPCLEIEQFQPLKTLKLVAHQNNLNQIFKELDIHDLPQYQDEAPFVFVAEDGSDIKVVKRLEQFFGQSSVEQHHYLYCKPAVGNTLNVAKVFAVMLAAQLSDQYVAFVYSQDLKAFFQTFPEVSADQESVAIAD</sequence>
<name>A0A150HN56_9GAMM</name>
<dbReference type="RefSeq" id="WP_061518955.1">
    <property type="nucleotide sequence ID" value="NZ_JRUE01000181.1"/>
</dbReference>
<dbReference type="Proteomes" id="UP000075680">
    <property type="component" value="Unassembled WGS sequence"/>
</dbReference>
<dbReference type="AlphaFoldDB" id="A0A150HN56"/>
<comment type="caution">
    <text evidence="2">The sequence shown here is derived from an EMBL/GenBank/DDBJ whole genome shotgun (WGS) entry which is preliminary data.</text>
</comment>
<organism evidence="2 3">
    <name type="scientific">Acinetobacter venetianus</name>
    <dbReference type="NCBI Taxonomy" id="52133"/>
    <lineage>
        <taxon>Bacteria</taxon>
        <taxon>Pseudomonadati</taxon>
        <taxon>Pseudomonadota</taxon>
        <taxon>Gammaproteobacteria</taxon>
        <taxon>Moraxellales</taxon>
        <taxon>Moraxellaceae</taxon>
        <taxon>Acinetobacter</taxon>
    </lineage>
</organism>
<feature type="transmembrane region" description="Helical" evidence="1">
    <location>
        <begin position="36"/>
        <end position="58"/>
    </location>
</feature>
<evidence type="ECO:0000313" key="3">
    <source>
        <dbReference type="Proteomes" id="UP000075680"/>
    </source>
</evidence>
<dbReference type="PATRIC" id="fig|52133.18.peg.2086"/>
<gene>
    <name evidence="2" type="ORF">AVENLUH5627_02013</name>
</gene>
<reference evidence="2 3" key="1">
    <citation type="journal article" date="2016" name="Sci. Rep.">
        <title>Genomic and phenotypic characterization of the species Acinetobacter venetianus.</title>
        <authorList>
            <person name="Fondi M."/>
            <person name="Maida I."/>
            <person name="Perrin E."/>
            <person name="Orlandini V."/>
            <person name="La Torre L."/>
            <person name="Bosi E."/>
            <person name="Negroni A."/>
            <person name="Zanaroli G."/>
            <person name="Fava F."/>
            <person name="Decorosi F."/>
            <person name="Giovannetti L."/>
            <person name="Viti C."/>
            <person name="Vaneechoutte M."/>
            <person name="Dijkshoorn L."/>
            <person name="Fani R."/>
        </authorList>
    </citation>
    <scope>NUCLEOTIDE SEQUENCE [LARGE SCALE GENOMIC DNA]</scope>
    <source>
        <strain evidence="2 3">LUH5627</strain>
    </source>
</reference>
<accession>A0A150HN56</accession>
<dbReference type="EMBL" id="JRUE01000181">
    <property type="protein sequence ID" value="KXZ67663.1"/>
    <property type="molecule type" value="Genomic_DNA"/>
</dbReference>
<protein>
    <submittedName>
        <fullName evidence="2">Uncharacterized protein</fullName>
    </submittedName>
</protein>
<keyword evidence="1" id="KW-0812">Transmembrane</keyword>
<feature type="transmembrane region" description="Helical" evidence="1">
    <location>
        <begin position="5"/>
        <end position="24"/>
    </location>
</feature>
<evidence type="ECO:0000313" key="2">
    <source>
        <dbReference type="EMBL" id="KXZ67663.1"/>
    </source>
</evidence>
<evidence type="ECO:0000256" key="1">
    <source>
        <dbReference type="SAM" id="Phobius"/>
    </source>
</evidence>
<keyword evidence="1" id="KW-1133">Transmembrane helix</keyword>
<keyword evidence="1" id="KW-0472">Membrane</keyword>